<evidence type="ECO:0000313" key="3">
    <source>
        <dbReference type="Proteomes" id="UP000245444"/>
    </source>
</evidence>
<organism evidence="2 3">
    <name type="scientific">Methylobacterium terrae</name>
    <dbReference type="NCBI Taxonomy" id="2202827"/>
    <lineage>
        <taxon>Bacteria</taxon>
        <taxon>Pseudomonadati</taxon>
        <taxon>Pseudomonadota</taxon>
        <taxon>Alphaproteobacteria</taxon>
        <taxon>Hyphomicrobiales</taxon>
        <taxon>Methylobacteriaceae</taxon>
        <taxon>Methylobacterium</taxon>
    </lineage>
</organism>
<evidence type="ECO:0000256" key="1">
    <source>
        <dbReference type="SAM" id="SignalP"/>
    </source>
</evidence>
<feature type="signal peptide" evidence="1">
    <location>
        <begin position="1"/>
        <end position="22"/>
    </location>
</feature>
<dbReference type="KEGG" id="mtea:DK419_01480"/>
<sequence length="116" mass="12272">MRQFLAVPAAIVLTVAAVPLLAAPVTRGCFLSVDGRVLVDRPCDVDAMADGSFTFNTADRGGQVDYVAFVSRTGPATAQASWNGERGATHADAPLGPVRREGACWVNTRTRLCVRP</sequence>
<protein>
    <submittedName>
        <fullName evidence="2">Uncharacterized protein</fullName>
    </submittedName>
</protein>
<keyword evidence="3" id="KW-1185">Reference proteome</keyword>
<feature type="chain" id="PRO_5016036330" evidence="1">
    <location>
        <begin position="23"/>
        <end position="116"/>
    </location>
</feature>
<accession>A0A2U8WIS3</accession>
<dbReference type="OrthoDB" id="7206787at2"/>
<gene>
    <name evidence="2" type="ORF">DK419_01480</name>
</gene>
<keyword evidence="1" id="KW-0732">Signal</keyword>
<dbReference type="RefSeq" id="WP_109957531.1">
    <property type="nucleotide sequence ID" value="NZ_CP029553.1"/>
</dbReference>
<dbReference type="AlphaFoldDB" id="A0A2U8WIS3"/>
<proteinExistence type="predicted"/>
<dbReference type="Proteomes" id="UP000245444">
    <property type="component" value="Chromosome"/>
</dbReference>
<reference evidence="2 3" key="1">
    <citation type="submission" date="2018-05" db="EMBL/GenBank/DDBJ databases">
        <title>Complete Genome Sequence of Methylobacterium sp. 17Sr1-28.</title>
        <authorList>
            <person name="Srinivasan S."/>
        </authorList>
    </citation>
    <scope>NUCLEOTIDE SEQUENCE [LARGE SCALE GENOMIC DNA]</scope>
    <source>
        <strain evidence="2 3">17Sr1-28</strain>
    </source>
</reference>
<name>A0A2U8WIS3_9HYPH</name>
<dbReference type="EMBL" id="CP029553">
    <property type="protein sequence ID" value="AWN45162.1"/>
    <property type="molecule type" value="Genomic_DNA"/>
</dbReference>
<evidence type="ECO:0000313" key="2">
    <source>
        <dbReference type="EMBL" id="AWN45162.1"/>
    </source>
</evidence>